<evidence type="ECO:0000259" key="14">
    <source>
        <dbReference type="PROSITE" id="PS50075"/>
    </source>
</evidence>
<comment type="pathway">
    <text evidence="3">Lipid metabolism; fatty acid biosynthesis.</text>
</comment>
<dbReference type="SMART" id="SM01294">
    <property type="entry name" value="PKS_PP_betabranch"/>
    <property type="match status" value="4"/>
</dbReference>
<feature type="region of interest" description="Disordered" evidence="13">
    <location>
        <begin position="5105"/>
        <end position="5131"/>
    </location>
</feature>
<feature type="domain" description="PKS/mFAS DH" evidence="16">
    <location>
        <begin position="2433"/>
        <end position="2726"/>
    </location>
</feature>
<dbReference type="Pfam" id="PF16197">
    <property type="entry name" value="KAsynt_C_assoc"/>
    <property type="match status" value="2"/>
</dbReference>
<evidence type="ECO:0000259" key="16">
    <source>
        <dbReference type="PROSITE" id="PS52019"/>
    </source>
</evidence>
<protein>
    <submittedName>
        <fullName evidence="17">Acyl transferase domain-containing protein</fullName>
    </submittedName>
</protein>
<feature type="active site" description="Proton donor; for dehydratase activity" evidence="12">
    <location>
        <position position="853"/>
    </location>
</feature>
<accession>A0A1Y6DB35</accession>
<dbReference type="RefSeq" id="WP_125469163.1">
    <property type="nucleotide sequence ID" value="NZ_FXAM01000002.1"/>
</dbReference>
<evidence type="ECO:0000256" key="6">
    <source>
        <dbReference type="ARBA" id="ARBA00022490"/>
    </source>
</evidence>
<dbReference type="CDD" id="cd08953">
    <property type="entry name" value="KR_2_SDR_x"/>
    <property type="match status" value="1"/>
</dbReference>
<dbReference type="SUPFAM" id="SSF53901">
    <property type="entry name" value="Thiolase-like"/>
    <property type="match status" value="3"/>
</dbReference>
<keyword evidence="9" id="KW-0677">Repeat</keyword>
<sequence>MIPYAERLRTLSVATPTPTPPADGAAAVLETVLDGVAGVLALPRQRLDPDRGFAELGVNSLLAVRLLDRINRAFDLRLGVEALFSYGDARRLAGHVAALVEGRAAPIVAVARPAATVQPTGAIPAAIAVIGYAGKFAGADDADALWRALREGRPLVSAMPGYRRRDPAVPAPRAGFMAGAERFDAAFFGLSPREAAAMDPVQRQFLEQAWCALEHAGLTRAALAGRTVGVYAGAAGSGYDRTVPATGKAVDVYVMTGNLPSMTAARLAYFLDLDGPAVTLDTACSSSLMAVHLACRALLAGEIDLAIAGGASLFVDERPFAAMARAGMTSPTGACRSFDEGADGIAVAEAAACVVLKPLDRALAEGDRIEAVIRATGANQDGRSNGITAPNARAQAKLLRAVLAQAGLDPDSIDLIETHGTGTRLGDPIEAAALREVYATASRGPERPLRVAALKACTGHASEAAGIAGLIATLLALRQRRFPPIAGFGQLNAHIDRAGAEGLAFSGREAAWPESVGRPRRAAVSSFGLSGTNVHVIIEDAPARPGPAAPAGTLPPAWLCVLSAASPDALARRRAALAAWLADQTDSVLPDLAHTLLLHREPMSCRWGTLAATVADLRRQLSEEVSADPDPGLSAWLAGADPQADWLPLGRRMPLALPTYPFQGPRLWGGMTLPEADSVASTHPLLGESQPEGGFLRTFQPDEAWVADHRVGGQALLHAAVLLEMGQAALDRLAPGQALGTLAWLKPLAVDAATPVRVALADSQLSISTQEGVHVTARAVSESAPSPEPLDPDRLWAELPAHTDTGPAEATSGVFLGPAFPGPDRIRADTRRALAFLEHAPGQGLALPPALLDAAIRTAAAVVAGAEPQGPRLRFPARLEGLWRWAELPAQGFWLQACRRHAGPARSVESVDVRVFDRNGQPVLGLSGLTLAAAPEPVATPVSPARAWRVLWQEMPVPVHGRRDAEADLILAGPGDSLAERLEAAFPAARRLGFGDLERGLGTALDGLPRRARIWFLGTMADGGSTLDLLRLLKALAAHGLAGEGLVLRVVTRGAMAVRPDERDVHALGAALLGLGKAAAREFPAWRVRLIDLDPALPLETVPVERLVAEPGDALGEPVAWREASRWVPRLAALAGPADSAPIPLSPGDHVILVGGAGRLGREIARHLARQQGARLSLVGRSGLDAERAALLDELARLGGQARYYAADITDRAALASALDAALAGFGPAALLVQAAVDPAFARIERAALPEFAAALAPKMAGLIHLGAAFRARPIAALAVFSSIGAFSGFPANDGQASYCAACGFEASHALGLARLTAKPVRVVHWGLWDSGDYPPEALERMRASGLYAMPLADLGGAFDSLLRTPYAQVVHAQLDQGAWLDLGAAPTLSVAPLAEAARGALSAAEDSVTQSADLAAAAAWLSQCIDAGLAGVWAARGLRTGESLSHDEAIARLAVLPRHRGLAGAILNMAARRGFAMTEEAGRWRFVQREISAISAAGPGLPGMQAALRLLERALDSLPQVLAGELPGTDVLFPEGGMDWVEPIYRDQPILAGCGRRLAAAVVAAVARGGGRILEIGAGTGSTTGPVLDALREAGLEHRCQYLYTDISRAFTRHGQGRFGTRLAGAKVLDISRPPRDQGIDCGAWDIVIASNVLHATPDIRATLSHVAELLAAGGIALINEMVETDDFATLTFGLLEGWWETQDPECRLADGPILGIEGWRDALRCVGLRGRWAYDHRGRPERSEGGQALVLAYKPVGVETVPRPATVPPQPVAGIGTGTLSDTAPADRSGLETALRGLIAAILDMPPGQLERDRPFMEIGVDSLIAPQIAEEVQAQLGCPLRVTDIYKHGHLAALAGHLLATYAGQLRVPDSGTGSPSVPNPSATTPDTVAPHSGVAADPVPQARQANPAEAIAIVGLSVRFAGARDLEALWDLLDAGRHALTPVDRFDLTPWFDPAGGSGKTYARWGGFLPDHDRFDPYFFNITPVEAEVMDPQQRVLMEETWKALEHAGIDPDSLSGARCGLFVGASANNYQAEGSPGLRTLGGSMAILSARMAYVLNLRGPTFPIDTGCSSSLVALHQACQSLKAGECDMALAGGVSVNLIGPDIFLYLSDAGMAAHGDACRAFDDGADGFVPGEGVGVVVLKRLADALADGDRIEAVIAGSGVNQDGRTAGLTAPSAEAQTALALDIYARHGLDPSDFGMVEAHGTGTRLGDPIEVQALTEAFRRYTDRRGGCALGSAKTNIGHTMAAAGMAGLAKAVLALRHGRIPASLNFTVPNRHIDFAASPFFVPTHSVPWPEGRARLAAVSSFGFSGTNAHIVLAAGPERVPDPPAVPAPWLFVVSARDAAALRQRLRDLAAWLEGPGGSADLARVAETLARGRAHGRYRWACVATERPELRAALLKAVDGPAPAPVPVGHIPTVVDAPPGPDLLRRLALAYTAGDLPDWTALFGPRRLPLVLPAYPFIRERFWTSPAPIPAGTSDYAVTPAHPLLVAHRVGGVCLLPGTLSLELLRGPAPALADIVWLKPLKAEDTPTRLQAVGGENVELLTTDGVALARGRRLAVDKPPGAVPDFAGGVRLEGAELYARFARAGFEYGAALRVVDWVEIGAGAARSRLVAPAILVGEPLLMAAALLDGALQTAAAIGHAEGARVHDGQWVPSHLDALRVWRRPAGVCFATARLEPTTDPDSLVFSVFIEDGDGQALAAFEGMAARRLATMPTAMPQLHAPVWRAVALEPAQSAPASVVIVGGDSRWETALRPCHPATHWRAIDLPDGDPESLAQLWADLPGPVWIVHALPGRPELQEPPLTLANGLAALDPLPDVRVALHLARSLLWAGRADGARLLSVAVGGAGHPARLAAAAIAGLYRTLRLEAPDLDARVALLEPGLDPAAVLARESAAPPAHDPWVRYGADGLRQAMDWEAVAAPPTPARLPGGTVVISGGLGGIGLALAQGLATQGAVNLALLSRSAPGAEAQAVFRAIENAGGTVLSLAVDVADPKALAAALATVRANLGPITAVYHLAGVLRDGFLRHKSAAELAEVFAAKVRGAILLDRLTRQDPVAAFVLFGSTAAVFGSIGQADYGAANAFLAAFAEDRQARVGQTLCVAWPLWAGGGMRPTPEAVAFLESIGMVPLADADGFELLEQSLSTGLPATVALRGRPGLFGRLRPALSAPVQVGGPATLAPGAAFHYLCELLAAITKLPRERIEPDIPFESLGIDSIAIMKLNRQLETDLGPVAKTLFFEYRTPGALAAHLGRAKARELAQHLSPDAVAPVALPPMPEPPAPRAEHGGAPHRATVETDAIAIVGIAGIYPMADDLDGFWTNLRDGRDCIREIPPERWPLAGFYDPDRDRPATSHCKWGGFIAGADQFDARFFGISPLEAETLDPQARKFLEVCWNALEDAGLDPERMFDGLPEPERSRRACGVFVGVMYGDYQLFGPEQAQRGNLIGPNADYWNIANRVSAFLDLHGPSLAVDTACSSSLSALHLACQAIRAGECVMALAGGVNLCLHPRRHWILSKAGMAASDGRCHSFGADGDGYVPGEGIGAVVLKSLAQARRDGDRIQGVILGSALNHGGRTSGYTVPNPVAQGEAIAAALGKAGIDPRSVSYIEAHGTGTPLGDPIEIRGLARAFAGAMPDDCAVGSVKANIGHLESAAGIAGLTKVLLQMREATLVPTLHADPPNPGLDFDGTSFRIVTRAEPWRGPLPLRAGLSSFGAGGANAHVILEAAPVQAADSVPAVPAVATVLLLSARDGESLGRRARQLGEHLRSVQGRRQSLRDIAHTLAVGRKAFAHRLAVAGAGHEALAAALLAYAERGGPVAGLWVGEAQRNAPPAVGDDPAALAAAWVAGAPAPDLPGQRVALPGYPFAPRRLWVKLADAAPTVTTPSAALETRHHFAPTQAPLADHRIGGRLLLPGASSLRLALETAGPCLRDIVWPTAGLPTEQGLDIRVRRAEETLTVLDSGDARLLEARIAIPDTIPPVPDAETLAQRCPERLDGPAIYAALASAGAEYGPSLRVLATVWRGDGLCRARLVERPTVDGVLDAAFQLCFALVPASLAGVALLPAGLGYCMVLADLAGARTLVANRRSADAHGMVLDIHLLDGEGLPVAWLGEFSARRVAASEPVPPRADEPPLRVLRPEWTAMDPPEGGIPRRAWVVAESTGDPLASALAQAWNAPLGIWPDLPTEPPDAVAIVLGGVSADLADAAMRTERLLADLLPSLRAFGAAAQAPALLALTRAAQEPGRDAPGAAVVAFLRAVARERRDWTVIALDLPAQLWEDTAHGLPLPAEVIHALPRQPEPEAAPPERAWRDGLLLRRVLTPVALPPAAPPWRDGEVLVIAGAGGLGGLLARHAATQARIAVAFLGRAATPNRPTAAALDALHAQGRPALYFQADLSDAGAVAAAARGIRDQLGTIAWVAHTALVMGDAPLADLDPDQLRRVLAPKSRGLAHLAAAFRPGRGWLLFSSSNALTANPGQAAYAAASAFVDAAALGLPGPVYTLDWGFWGETGAVADATHQTQLARLGVLPIRDQEGLDALERVVGAGLERAVVLRVAERLLEPMGVVVDRAVHWRGGGAQRDLAGPATTAAAQVQTTATPFADPDTEVLNRYAARRLWLALARSGVPLAAGQALRGADLALALAARPDYLPLLDALAELLQRAGLADAGGRSTGTVLTAAALAQERQRLETETPATVPTLALLESCMEGLGDVVAGRRDAAAVLFQGGDATAVAAVYQGNPVVDHFQRLAAAAVAAAARAMPTRSAQQPVRILEVGAGTGGTTGFVLDALAGLDGWHYRITDLGVGLATATAARLDPDRRWLDSGRLDVTQPFAAQGVAPGSVDVLVAANVLHATPDLFEVLANIKEALAPGGLLILNEATSRQDINTLTFGLTPGWWAFRDPRRRCPHGPLLDPARWARVLAEAGFTVAGCFGLPLAQGGEHPLQSVIVAAADGYAPDPARRARPIPAPPKTAPVTAVPASGPSDLEQSLRQLIAETLRLELDELGLDDSFADHGADSILSVELVRRINAAHGVDLKSTALFNYATVRELAAYMAREHGVGAAPSSAAPPDGQGKRQAQRLMEVINRRREAAPVNREAEFWQRQTDGAPPAVPEPAPPADLDEVLRRLERGEISVSQAMELHYVDE</sequence>
<feature type="region of interest" description="N-terminal hotdog fold" evidence="12">
    <location>
        <begin position="2433"/>
        <end position="2565"/>
    </location>
</feature>
<feature type="domain" description="PKS/mFAS DH" evidence="16">
    <location>
        <begin position="676"/>
        <end position="940"/>
    </location>
</feature>
<dbReference type="InterPro" id="IPR018201">
    <property type="entry name" value="Ketoacyl_synth_AS"/>
</dbReference>
<dbReference type="InterPro" id="IPR020841">
    <property type="entry name" value="PKS_Beta-ketoAc_synthase_dom"/>
</dbReference>
<dbReference type="SMART" id="SM00823">
    <property type="entry name" value="PKS_PP"/>
    <property type="match status" value="4"/>
</dbReference>
<evidence type="ECO:0000256" key="9">
    <source>
        <dbReference type="ARBA" id="ARBA00022737"/>
    </source>
</evidence>
<dbReference type="Gene3D" id="3.10.129.110">
    <property type="entry name" value="Polyketide synthase dehydratase"/>
    <property type="match status" value="3"/>
</dbReference>
<feature type="region of interest" description="Disordered" evidence="13">
    <location>
        <begin position="3279"/>
        <end position="3301"/>
    </location>
</feature>
<evidence type="ECO:0000313" key="17">
    <source>
        <dbReference type="EMBL" id="SMF97502.1"/>
    </source>
</evidence>
<feature type="region of interest" description="C-terminal hotdog fold" evidence="12">
    <location>
        <begin position="800"/>
        <end position="940"/>
    </location>
</feature>
<dbReference type="GO" id="GO:0005886">
    <property type="term" value="C:plasma membrane"/>
    <property type="evidence" value="ECO:0007669"/>
    <property type="project" value="TreeGrafter"/>
</dbReference>
<dbReference type="PROSITE" id="PS52019">
    <property type="entry name" value="PKS_MFAS_DH"/>
    <property type="match status" value="3"/>
</dbReference>
<feature type="region of interest" description="Disordered" evidence="13">
    <location>
        <begin position="4974"/>
        <end position="4993"/>
    </location>
</feature>
<dbReference type="Gene3D" id="3.40.50.720">
    <property type="entry name" value="NAD(P)-binding Rossmann-like Domain"/>
    <property type="match status" value="3"/>
</dbReference>
<keyword evidence="6" id="KW-0963">Cytoplasm</keyword>
<dbReference type="Gene3D" id="3.40.50.150">
    <property type="entry name" value="Vaccinia Virus protein VP39"/>
    <property type="match status" value="2"/>
</dbReference>
<evidence type="ECO:0000256" key="11">
    <source>
        <dbReference type="ARBA" id="ARBA00054155"/>
    </source>
</evidence>
<evidence type="ECO:0000256" key="4">
    <source>
        <dbReference type="ARBA" id="ARBA00006484"/>
    </source>
</evidence>
<feature type="active site" description="Proton acceptor; for dehydratase activity" evidence="12">
    <location>
        <position position="709"/>
    </location>
</feature>
<dbReference type="PROSITE" id="PS52004">
    <property type="entry name" value="KS3_2"/>
    <property type="match status" value="3"/>
</dbReference>
<dbReference type="SUPFAM" id="SSF51735">
    <property type="entry name" value="NAD(P)-binding Rossmann-fold domains"/>
    <property type="match status" value="6"/>
</dbReference>
<dbReference type="Pfam" id="PF22336">
    <property type="entry name" value="RhiE-like_linker"/>
    <property type="match status" value="1"/>
</dbReference>
<feature type="domain" description="Carrier" evidence="14">
    <location>
        <begin position="4994"/>
        <end position="5068"/>
    </location>
</feature>
<dbReference type="Pfam" id="PF02801">
    <property type="entry name" value="Ketoacyl-synt_C"/>
    <property type="match status" value="3"/>
</dbReference>
<dbReference type="InterPro" id="IPR036291">
    <property type="entry name" value="NAD(P)-bd_dom_sf"/>
</dbReference>
<dbReference type="InterPro" id="IPR014031">
    <property type="entry name" value="Ketoacyl_synth_C"/>
</dbReference>
<dbReference type="Pfam" id="PF08242">
    <property type="entry name" value="Methyltransf_12"/>
    <property type="match status" value="2"/>
</dbReference>
<dbReference type="STRING" id="1760988.SAMN02949497_0532"/>
<dbReference type="OrthoDB" id="5555092at2"/>
<feature type="domain" description="Carrier" evidence="14">
    <location>
        <begin position="1788"/>
        <end position="1865"/>
    </location>
</feature>
<dbReference type="SUPFAM" id="SSF53335">
    <property type="entry name" value="S-adenosyl-L-methionine-dependent methyltransferases"/>
    <property type="match status" value="2"/>
</dbReference>
<evidence type="ECO:0000256" key="5">
    <source>
        <dbReference type="ARBA" id="ARBA00022450"/>
    </source>
</evidence>
<feature type="region of interest" description="C-terminal hotdog fold" evidence="12">
    <location>
        <begin position="4002"/>
        <end position="4135"/>
    </location>
</feature>
<dbReference type="Pfam" id="PF00109">
    <property type="entry name" value="ketoacyl-synt"/>
    <property type="match status" value="3"/>
</dbReference>
<evidence type="ECO:0000256" key="1">
    <source>
        <dbReference type="ARBA" id="ARBA00004496"/>
    </source>
</evidence>
<dbReference type="Pfam" id="PF08659">
    <property type="entry name" value="KR"/>
    <property type="match status" value="3"/>
</dbReference>
<feature type="active site" description="Proton donor; for dehydratase activity" evidence="12">
    <location>
        <position position="4053"/>
    </location>
</feature>
<proteinExistence type="inferred from homology"/>
<dbReference type="Pfam" id="PF14765">
    <property type="entry name" value="PS-DH"/>
    <property type="match status" value="3"/>
</dbReference>
<feature type="domain" description="Ketosynthase family 3 (KS3)" evidence="15">
    <location>
        <begin position="1912"/>
        <end position="2327"/>
    </location>
</feature>
<dbReference type="InterPro" id="IPR029063">
    <property type="entry name" value="SAM-dependent_MTases_sf"/>
</dbReference>
<feature type="domain" description="Ketosynthase family 3 (KS3)" evidence="15">
    <location>
        <begin position="3307"/>
        <end position="3736"/>
    </location>
</feature>
<evidence type="ECO:0000259" key="15">
    <source>
        <dbReference type="PROSITE" id="PS52004"/>
    </source>
</evidence>
<keyword evidence="7" id="KW-0597">Phosphoprotein</keyword>
<comment type="function">
    <text evidence="11">Involved in production of the polyketide antibiotic thailandamide.</text>
</comment>
<dbReference type="Gene3D" id="1.10.1240.100">
    <property type="match status" value="3"/>
</dbReference>
<dbReference type="InterPro" id="IPR057326">
    <property type="entry name" value="KR_dom"/>
</dbReference>
<feature type="active site" description="Proton acceptor; for dehydratase activity" evidence="12">
    <location>
        <position position="3915"/>
    </location>
</feature>
<dbReference type="InterPro" id="IPR050091">
    <property type="entry name" value="PKS_NRPS_Biosynth_Enz"/>
</dbReference>
<comment type="caution">
    <text evidence="12">Lacks conserved residue(s) required for the propagation of feature annotation.</text>
</comment>
<evidence type="ECO:0000256" key="2">
    <source>
        <dbReference type="ARBA" id="ARBA00004792"/>
    </source>
</evidence>
<dbReference type="PANTHER" id="PTHR43775:SF37">
    <property type="entry name" value="SI:DKEY-61P9.11"/>
    <property type="match status" value="1"/>
</dbReference>
<dbReference type="PROSITE" id="PS50075">
    <property type="entry name" value="CARRIER"/>
    <property type="match status" value="3"/>
</dbReference>
<dbReference type="Gene3D" id="3.40.47.10">
    <property type="match status" value="3"/>
</dbReference>
<dbReference type="CDD" id="cd00833">
    <property type="entry name" value="PKS"/>
    <property type="match status" value="3"/>
</dbReference>
<feature type="region of interest" description="N-terminal hotdog fold" evidence="12">
    <location>
        <begin position="676"/>
        <end position="787"/>
    </location>
</feature>
<organism evidence="17 18">
    <name type="scientific">Methylomagnum ishizawai</name>
    <dbReference type="NCBI Taxonomy" id="1760988"/>
    <lineage>
        <taxon>Bacteria</taxon>
        <taxon>Pseudomonadati</taxon>
        <taxon>Pseudomonadota</taxon>
        <taxon>Gammaproteobacteria</taxon>
        <taxon>Methylococcales</taxon>
        <taxon>Methylococcaceae</taxon>
        <taxon>Methylomagnum</taxon>
    </lineage>
</organism>
<dbReference type="FunFam" id="3.40.47.10:FF:000019">
    <property type="entry name" value="Polyketide synthase type I"/>
    <property type="match status" value="2"/>
</dbReference>
<evidence type="ECO:0000313" key="18">
    <source>
        <dbReference type="Proteomes" id="UP000192923"/>
    </source>
</evidence>
<keyword evidence="8 17" id="KW-0808">Transferase</keyword>
<dbReference type="Gene3D" id="1.10.1200.10">
    <property type="entry name" value="ACP-like"/>
    <property type="match status" value="4"/>
</dbReference>
<dbReference type="Proteomes" id="UP000192923">
    <property type="component" value="Unassembled WGS sequence"/>
</dbReference>
<feature type="region of interest" description="N-terminal hotdog fold" evidence="12">
    <location>
        <begin position="3878"/>
        <end position="3991"/>
    </location>
</feature>
<comment type="subcellular location">
    <subcellularLocation>
        <location evidence="1">Cytoplasm</location>
    </subcellularLocation>
</comment>
<feature type="region of interest" description="Disordered" evidence="13">
    <location>
        <begin position="1764"/>
        <end position="1787"/>
    </location>
</feature>
<dbReference type="GO" id="GO:0071770">
    <property type="term" value="P:DIM/DIP cell wall layer assembly"/>
    <property type="evidence" value="ECO:0007669"/>
    <property type="project" value="TreeGrafter"/>
</dbReference>
<dbReference type="InterPro" id="IPR054514">
    <property type="entry name" value="RhiE-like_linker"/>
</dbReference>
<feature type="compositionally biased region" description="Pro residues" evidence="13">
    <location>
        <begin position="3282"/>
        <end position="3292"/>
    </location>
</feature>
<dbReference type="GO" id="GO:0005737">
    <property type="term" value="C:cytoplasm"/>
    <property type="evidence" value="ECO:0007669"/>
    <property type="project" value="UniProtKB-SubCell"/>
</dbReference>
<dbReference type="GO" id="GO:0004312">
    <property type="term" value="F:fatty acid synthase activity"/>
    <property type="evidence" value="ECO:0007669"/>
    <property type="project" value="TreeGrafter"/>
</dbReference>
<reference evidence="17 18" key="1">
    <citation type="submission" date="2016-12" db="EMBL/GenBank/DDBJ databases">
        <authorList>
            <person name="Song W.-J."/>
            <person name="Kurnit D.M."/>
        </authorList>
    </citation>
    <scope>NUCLEOTIDE SEQUENCE [LARGE SCALE GENOMIC DNA]</scope>
    <source>
        <strain evidence="17 18">175</strain>
    </source>
</reference>
<dbReference type="UniPathway" id="UPA00094"/>
<dbReference type="InterPro" id="IPR020806">
    <property type="entry name" value="PKS_PP-bd"/>
</dbReference>
<dbReference type="SMART" id="SM00826">
    <property type="entry name" value="PKS_DH"/>
    <property type="match status" value="2"/>
</dbReference>
<dbReference type="PROSITE" id="PS00606">
    <property type="entry name" value="KS3_1"/>
    <property type="match status" value="3"/>
</dbReference>
<evidence type="ECO:0000256" key="7">
    <source>
        <dbReference type="ARBA" id="ARBA00022553"/>
    </source>
</evidence>
<dbReference type="InterPro" id="IPR013968">
    <property type="entry name" value="PKS_KR"/>
</dbReference>
<comment type="pathway">
    <text evidence="2">Antibiotic biosynthesis.</text>
</comment>
<keyword evidence="10" id="KW-0511">Multifunctional enzyme</keyword>
<feature type="domain" description="PKS/mFAS DH" evidence="16">
    <location>
        <begin position="3878"/>
        <end position="4135"/>
    </location>
</feature>
<dbReference type="InterPro" id="IPR009081">
    <property type="entry name" value="PP-bd_ACP"/>
</dbReference>
<dbReference type="SMART" id="SM00822">
    <property type="entry name" value="PKS_KR"/>
    <property type="match status" value="3"/>
</dbReference>
<evidence type="ECO:0000256" key="10">
    <source>
        <dbReference type="ARBA" id="ARBA00023268"/>
    </source>
</evidence>
<dbReference type="InterPro" id="IPR014030">
    <property type="entry name" value="Ketoacyl_synth_N"/>
</dbReference>
<dbReference type="SMART" id="SM00825">
    <property type="entry name" value="PKS_KS"/>
    <property type="match status" value="3"/>
</dbReference>
<feature type="compositionally biased region" description="Polar residues" evidence="13">
    <location>
        <begin position="1875"/>
        <end position="1890"/>
    </location>
</feature>
<dbReference type="GO" id="GO:0031177">
    <property type="term" value="F:phosphopantetheine binding"/>
    <property type="evidence" value="ECO:0007669"/>
    <property type="project" value="InterPro"/>
</dbReference>
<dbReference type="EMBL" id="FXAM01000002">
    <property type="protein sequence ID" value="SMF97502.1"/>
    <property type="molecule type" value="Genomic_DNA"/>
</dbReference>
<dbReference type="PROSITE" id="PS00012">
    <property type="entry name" value="PHOSPHOPANTETHEINE"/>
    <property type="match status" value="1"/>
</dbReference>
<keyword evidence="5" id="KW-0596">Phosphopantetheine</keyword>
<dbReference type="InterPro" id="IPR042104">
    <property type="entry name" value="PKS_dehydratase_sf"/>
</dbReference>
<dbReference type="InterPro" id="IPR020807">
    <property type="entry name" value="PKS_DH"/>
</dbReference>
<dbReference type="GO" id="GO:0006633">
    <property type="term" value="P:fatty acid biosynthetic process"/>
    <property type="evidence" value="ECO:0007669"/>
    <property type="project" value="UniProtKB-UniPathway"/>
</dbReference>
<feature type="domain" description="Carrier" evidence="14">
    <location>
        <begin position="23"/>
        <end position="100"/>
    </location>
</feature>
<dbReference type="PANTHER" id="PTHR43775">
    <property type="entry name" value="FATTY ACID SYNTHASE"/>
    <property type="match status" value="1"/>
</dbReference>
<dbReference type="GO" id="GO:0004315">
    <property type="term" value="F:3-oxoacyl-[acyl-carrier-protein] synthase activity"/>
    <property type="evidence" value="ECO:0007669"/>
    <property type="project" value="InterPro"/>
</dbReference>
<dbReference type="InterPro" id="IPR049900">
    <property type="entry name" value="PKS_mFAS_DH"/>
</dbReference>
<dbReference type="InterPro" id="IPR036736">
    <property type="entry name" value="ACP-like_sf"/>
</dbReference>
<dbReference type="Pfam" id="PF21089">
    <property type="entry name" value="PKS_DH_N"/>
    <property type="match status" value="1"/>
</dbReference>
<evidence type="ECO:0000256" key="3">
    <source>
        <dbReference type="ARBA" id="ARBA00005194"/>
    </source>
</evidence>
<feature type="region of interest" description="C-terminal hotdog fold" evidence="12">
    <location>
        <begin position="2580"/>
        <end position="2726"/>
    </location>
</feature>
<gene>
    <name evidence="17" type="ORF">SAMN02949497_0532</name>
</gene>
<dbReference type="InterPro" id="IPR049552">
    <property type="entry name" value="PKS_DH_N"/>
</dbReference>
<feature type="domain" description="Ketosynthase family 3 (KS3)" evidence="15">
    <location>
        <begin position="124"/>
        <end position="540"/>
    </location>
</feature>
<dbReference type="InterPro" id="IPR032821">
    <property type="entry name" value="PKS_assoc"/>
</dbReference>
<dbReference type="InterPro" id="IPR016039">
    <property type="entry name" value="Thiolase-like"/>
</dbReference>
<dbReference type="InterPro" id="IPR013217">
    <property type="entry name" value="Methyltransf_12"/>
</dbReference>
<evidence type="ECO:0000256" key="12">
    <source>
        <dbReference type="PROSITE-ProRule" id="PRU01363"/>
    </source>
</evidence>
<dbReference type="SUPFAM" id="SSF47336">
    <property type="entry name" value="ACP-like"/>
    <property type="match status" value="4"/>
</dbReference>
<dbReference type="InterPro" id="IPR049551">
    <property type="entry name" value="PKS_DH_C"/>
</dbReference>
<evidence type="ECO:0000256" key="13">
    <source>
        <dbReference type="SAM" id="MobiDB-lite"/>
    </source>
</evidence>
<feature type="region of interest" description="Disordered" evidence="13">
    <location>
        <begin position="1873"/>
        <end position="1895"/>
    </location>
</feature>
<evidence type="ECO:0000256" key="8">
    <source>
        <dbReference type="ARBA" id="ARBA00022679"/>
    </source>
</evidence>
<name>A0A1Y6DB35_9GAMM</name>
<dbReference type="InterPro" id="IPR006162">
    <property type="entry name" value="Ppantetheine_attach_site"/>
</dbReference>
<keyword evidence="18" id="KW-1185">Reference proteome</keyword>
<comment type="similarity">
    <text evidence="4">Belongs to the short-chain dehydrogenases/reductases (SDR) family.</text>
</comment>
<dbReference type="Pfam" id="PF00550">
    <property type="entry name" value="PP-binding"/>
    <property type="match status" value="4"/>
</dbReference>